<evidence type="ECO:0000256" key="5">
    <source>
        <dbReference type="ARBA" id="ARBA00022801"/>
    </source>
</evidence>
<accession>A0AAN4VU40</accession>
<dbReference type="FunFam" id="3.40.50.880:FF:000007">
    <property type="entry name" value="Peptidase E"/>
    <property type="match status" value="1"/>
</dbReference>
<protein>
    <recommendedName>
        <fullName evidence="9">dipeptidase E</fullName>
        <ecNumber evidence="9">3.4.13.21</ecNumber>
    </recommendedName>
    <alternativeName>
        <fullName evidence="10">Asp-specific dipeptidase</fullName>
    </alternativeName>
</protein>
<keyword evidence="12" id="KW-1185">Reference proteome</keyword>
<comment type="similarity">
    <text evidence="2">Belongs to the peptidase S51 family.</text>
</comment>
<comment type="caution">
    <text evidence="11">The sequence shown here is derived from an EMBL/GenBank/DDBJ whole genome shotgun (WGS) entry which is preliminary data.</text>
</comment>
<reference evidence="11 12" key="1">
    <citation type="submission" date="2021-12" db="EMBL/GenBank/DDBJ databases">
        <title>Genome sequencing of bacteria with rrn-lacking chromosome and rrn-plasmid.</title>
        <authorList>
            <person name="Anda M."/>
            <person name="Iwasaki W."/>
        </authorList>
    </citation>
    <scope>NUCLEOTIDE SEQUENCE [LARGE SCALE GENOMIC DNA]</scope>
    <source>
        <strain evidence="11 12">NBRC 15940</strain>
    </source>
</reference>
<dbReference type="RefSeq" id="WP_338235982.1">
    <property type="nucleotide sequence ID" value="NZ_BQKE01000001.1"/>
</dbReference>
<evidence type="ECO:0000256" key="9">
    <source>
        <dbReference type="ARBA" id="ARBA00066675"/>
    </source>
</evidence>
<keyword evidence="4" id="KW-0645">Protease</keyword>
<name>A0AAN4VU40_9BACT</name>
<dbReference type="CDD" id="cd03146">
    <property type="entry name" value="GAT1_Peptidase_E"/>
    <property type="match status" value="1"/>
</dbReference>
<evidence type="ECO:0000313" key="11">
    <source>
        <dbReference type="EMBL" id="GJM60119.1"/>
    </source>
</evidence>
<evidence type="ECO:0000313" key="12">
    <source>
        <dbReference type="Proteomes" id="UP001310022"/>
    </source>
</evidence>
<dbReference type="AlphaFoldDB" id="A0AAN4VU40"/>
<dbReference type="Proteomes" id="UP001310022">
    <property type="component" value="Unassembled WGS sequence"/>
</dbReference>
<evidence type="ECO:0000256" key="4">
    <source>
        <dbReference type="ARBA" id="ARBA00022670"/>
    </source>
</evidence>
<comment type="subcellular location">
    <subcellularLocation>
        <location evidence="1">Cytoplasm</location>
    </subcellularLocation>
</comment>
<dbReference type="InterPro" id="IPR005320">
    <property type="entry name" value="Peptidase_S51"/>
</dbReference>
<dbReference type="GO" id="GO:0006508">
    <property type="term" value="P:proteolysis"/>
    <property type="evidence" value="ECO:0007669"/>
    <property type="project" value="UniProtKB-KW"/>
</dbReference>
<evidence type="ECO:0000256" key="1">
    <source>
        <dbReference type="ARBA" id="ARBA00004496"/>
    </source>
</evidence>
<dbReference type="SUPFAM" id="SSF52317">
    <property type="entry name" value="Class I glutamine amidotransferase-like"/>
    <property type="match status" value="1"/>
</dbReference>
<comment type="catalytic activity">
    <reaction evidence="8">
        <text>Dipeptidase E catalyzes the hydrolysis of dipeptides Asp-|-Xaa. It does not act on peptides with N-terminal Glu, Asn or Gln, nor does it cleave isoaspartyl peptides.</text>
        <dbReference type="EC" id="3.4.13.21"/>
    </reaction>
</comment>
<dbReference type="GO" id="GO:0008236">
    <property type="term" value="F:serine-type peptidase activity"/>
    <property type="evidence" value="ECO:0007669"/>
    <property type="project" value="UniProtKB-KW"/>
</dbReference>
<gene>
    <name evidence="11" type="primary">pepE</name>
    <name evidence="11" type="ORF">PEDI_06710</name>
</gene>
<dbReference type="EC" id="3.4.13.21" evidence="9"/>
<evidence type="ECO:0000256" key="2">
    <source>
        <dbReference type="ARBA" id="ARBA00006534"/>
    </source>
</evidence>
<dbReference type="PANTHER" id="PTHR20842:SF0">
    <property type="entry name" value="ALPHA-ASPARTYL DIPEPTIDASE"/>
    <property type="match status" value="1"/>
</dbReference>
<organism evidence="11 12">
    <name type="scientific">Persicobacter diffluens</name>
    <dbReference type="NCBI Taxonomy" id="981"/>
    <lineage>
        <taxon>Bacteria</taxon>
        <taxon>Pseudomonadati</taxon>
        <taxon>Bacteroidota</taxon>
        <taxon>Cytophagia</taxon>
        <taxon>Cytophagales</taxon>
        <taxon>Persicobacteraceae</taxon>
        <taxon>Persicobacter</taxon>
    </lineage>
</organism>
<dbReference type="GO" id="GO:0005737">
    <property type="term" value="C:cytoplasm"/>
    <property type="evidence" value="ECO:0007669"/>
    <property type="project" value="UniProtKB-SubCell"/>
</dbReference>
<sequence length="237" mass="26230">MNNLQLLLISNSTMPGEAYLGYCKENIAQFLGDVKEVLFIPYAGVTVSYEDYTANVAAALNPFGIEVTGIHTFSNPINAVESAKAIIVGGGNTFELLSKLYDKRIVEIIRKKVMNGTPYIGWSAGSNMACPTIKTTNDMPITMPISFKALNLIHFQINPHYTEERIPNHGGESRAQRLQEFLTKNTDIEVLGLPEGTMVEVRDGKATYLGEYSGKVFFNAEKAEEVNHQDDLSFLLK</sequence>
<dbReference type="GO" id="GO:0016805">
    <property type="term" value="F:dipeptidase activity"/>
    <property type="evidence" value="ECO:0007669"/>
    <property type="project" value="UniProtKB-KW"/>
</dbReference>
<evidence type="ECO:0000256" key="8">
    <source>
        <dbReference type="ARBA" id="ARBA00050239"/>
    </source>
</evidence>
<evidence type="ECO:0000256" key="6">
    <source>
        <dbReference type="ARBA" id="ARBA00022825"/>
    </source>
</evidence>
<keyword evidence="7" id="KW-0224">Dipeptidase</keyword>
<proteinExistence type="inferred from homology"/>
<dbReference type="PANTHER" id="PTHR20842">
    <property type="entry name" value="PROTEASE S51 ALPHA-ASPARTYL DIPEPTIDASE"/>
    <property type="match status" value="1"/>
</dbReference>
<evidence type="ECO:0000256" key="3">
    <source>
        <dbReference type="ARBA" id="ARBA00022490"/>
    </source>
</evidence>
<keyword evidence="5" id="KW-0378">Hydrolase</keyword>
<dbReference type="InterPro" id="IPR029062">
    <property type="entry name" value="Class_I_gatase-like"/>
</dbReference>
<keyword evidence="6" id="KW-0720">Serine protease</keyword>
<evidence type="ECO:0000256" key="10">
    <source>
        <dbReference type="ARBA" id="ARBA00075877"/>
    </source>
</evidence>
<dbReference type="Gene3D" id="3.40.50.880">
    <property type="match status" value="1"/>
</dbReference>
<dbReference type="EMBL" id="BQKE01000001">
    <property type="protein sequence ID" value="GJM60119.1"/>
    <property type="molecule type" value="Genomic_DNA"/>
</dbReference>
<keyword evidence="3" id="KW-0963">Cytoplasm</keyword>
<evidence type="ECO:0000256" key="7">
    <source>
        <dbReference type="ARBA" id="ARBA00022997"/>
    </source>
</evidence>
<dbReference type="NCBIfam" id="NF003642">
    <property type="entry name" value="PRK05282.1"/>
    <property type="match status" value="1"/>
</dbReference>
<dbReference type="Pfam" id="PF03575">
    <property type="entry name" value="Peptidase_S51"/>
    <property type="match status" value="1"/>
</dbReference>